<dbReference type="GeneID" id="77189898"/>
<evidence type="ECO:0000313" key="2">
    <source>
        <dbReference type="EMBL" id="UZA03286.1"/>
    </source>
</evidence>
<gene>
    <name evidence="2" type="ORF">LP092_00500</name>
    <name evidence="3" type="ORF">LP129_00500</name>
    <name evidence="1" type="ORF">NCTC9426_00617</name>
</gene>
<dbReference type="EMBL" id="UGPZ01000002">
    <property type="protein sequence ID" value="STY90596.1"/>
    <property type="molecule type" value="Genomic_DNA"/>
</dbReference>
<dbReference type="EMBL" id="CP087830">
    <property type="protein sequence ID" value="UZA03286.1"/>
    <property type="molecule type" value="Genomic_DNA"/>
</dbReference>
<sequence length="56" mass="6421">MTNITTVNTLIGKPKSAILDEFEQDNCVEFLHWLYVPKLKLLMSFHRQVCAGVEVV</sequence>
<accession>A0A378PPU7</accession>
<dbReference type="RefSeq" id="WP_158079615.1">
    <property type="nucleotide sequence ID" value="NZ_CP030241.1"/>
</dbReference>
<evidence type="ECO:0000313" key="3">
    <source>
        <dbReference type="EMBL" id="UZA51688.1"/>
    </source>
</evidence>
<reference evidence="2 5" key="2">
    <citation type="journal article" date="2022" name="BMC Microbiol.">
        <title>Whole genome sequencing of Moraxella bovis strains from North America reveals two genotypes with different genetic determinants.</title>
        <authorList>
            <person name="Wynn E.L."/>
            <person name="Hille M.M."/>
            <person name="Loy J.D."/>
            <person name="Schuller G."/>
            <person name="Kuhn K.L."/>
            <person name="Dickey A.M."/>
            <person name="Bono J.L."/>
            <person name="Clawson M.L."/>
        </authorList>
    </citation>
    <scope>NUCLEOTIDE SEQUENCE [LARGE SCALE GENOMIC DNA]</scope>
    <source>
        <strain evidence="2">SAM102599</strain>
        <strain evidence="3 5">SAM57978</strain>
    </source>
</reference>
<dbReference type="Proteomes" id="UP001163283">
    <property type="component" value="Chromosome"/>
</dbReference>
<reference evidence="1 4" key="1">
    <citation type="submission" date="2018-06" db="EMBL/GenBank/DDBJ databases">
        <authorList>
            <consortium name="Pathogen Informatics"/>
            <person name="Doyle S."/>
        </authorList>
    </citation>
    <scope>NUCLEOTIDE SEQUENCE [LARGE SCALE GENOMIC DNA]</scope>
    <source>
        <strain evidence="1 4">NCTC9426</strain>
    </source>
</reference>
<dbReference type="Proteomes" id="UP001163632">
    <property type="component" value="Chromosome"/>
</dbReference>
<protein>
    <submittedName>
        <fullName evidence="1">Uncharacterized protein</fullName>
    </submittedName>
</protein>
<evidence type="ECO:0000313" key="6">
    <source>
        <dbReference type="Proteomes" id="UP001163632"/>
    </source>
</evidence>
<proteinExistence type="predicted"/>
<organism evidence="1 4">
    <name type="scientific">Moraxella bovis</name>
    <dbReference type="NCBI Taxonomy" id="476"/>
    <lineage>
        <taxon>Bacteria</taxon>
        <taxon>Pseudomonadati</taxon>
        <taxon>Pseudomonadota</taxon>
        <taxon>Gammaproteobacteria</taxon>
        <taxon>Moraxellales</taxon>
        <taxon>Moraxellaceae</taxon>
        <taxon>Moraxella</taxon>
    </lineage>
</organism>
<dbReference type="Proteomes" id="UP000254133">
    <property type="component" value="Unassembled WGS sequence"/>
</dbReference>
<evidence type="ECO:0000313" key="5">
    <source>
        <dbReference type="Proteomes" id="UP001163283"/>
    </source>
</evidence>
<evidence type="ECO:0000313" key="1">
    <source>
        <dbReference type="EMBL" id="STY90596.1"/>
    </source>
</evidence>
<dbReference type="AlphaFoldDB" id="A0A378PPU7"/>
<dbReference type="EMBL" id="CP087781">
    <property type="protein sequence ID" value="UZA51688.1"/>
    <property type="molecule type" value="Genomic_DNA"/>
</dbReference>
<keyword evidence="6" id="KW-1185">Reference proteome</keyword>
<evidence type="ECO:0000313" key="4">
    <source>
        <dbReference type="Proteomes" id="UP000254133"/>
    </source>
</evidence>
<name>A0A378PPU7_MORBO</name>